<name>E3Q821_COLGM</name>
<keyword evidence="3" id="KW-1185">Reference proteome</keyword>
<dbReference type="VEuPathDB" id="FungiDB:GLRG_02204"/>
<feature type="region of interest" description="Disordered" evidence="1">
    <location>
        <begin position="1"/>
        <end position="59"/>
    </location>
</feature>
<dbReference type="HOGENOM" id="CLU_2277287_0_0_1"/>
<evidence type="ECO:0000313" key="3">
    <source>
        <dbReference type="Proteomes" id="UP000008782"/>
    </source>
</evidence>
<gene>
    <name evidence="2" type="ORF">GLRG_02204</name>
</gene>
<sequence>MQAVSGRHVSRRKRRPPPPALSTSSDLLASETSDSSTTSQRLVQPADFRNEPDEELVFDNTIRPAPVACRRDGAASLTKVPKSLARPTRRFLALVLDIRHFG</sequence>
<feature type="compositionally biased region" description="Polar residues" evidence="1">
    <location>
        <begin position="21"/>
        <end position="42"/>
    </location>
</feature>
<dbReference type="RefSeq" id="XP_008091053.1">
    <property type="nucleotide sequence ID" value="XM_008092862.1"/>
</dbReference>
<dbReference type="EMBL" id="GG697336">
    <property type="protein sequence ID" value="EFQ27033.1"/>
    <property type="molecule type" value="Genomic_DNA"/>
</dbReference>
<reference evidence="3" key="1">
    <citation type="journal article" date="2012" name="Nat. Genet.">
        <title>Lifestyle transitions in plant pathogenic Colletotrichum fungi deciphered by genome and transcriptome analyses.</title>
        <authorList>
            <person name="O'Connell R.J."/>
            <person name="Thon M.R."/>
            <person name="Hacquard S."/>
            <person name="Amyotte S.G."/>
            <person name="Kleemann J."/>
            <person name="Torres M.F."/>
            <person name="Damm U."/>
            <person name="Buiate E.A."/>
            <person name="Epstein L."/>
            <person name="Alkan N."/>
            <person name="Altmueller J."/>
            <person name="Alvarado-Balderrama L."/>
            <person name="Bauser C.A."/>
            <person name="Becker C."/>
            <person name="Birren B.W."/>
            <person name="Chen Z."/>
            <person name="Choi J."/>
            <person name="Crouch J.A."/>
            <person name="Duvick J.P."/>
            <person name="Farman M.A."/>
            <person name="Gan P."/>
            <person name="Heiman D."/>
            <person name="Henrissat B."/>
            <person name="Howard R.J."/>
            <person name="Kabbage M."/>
            <person name="Koch C."/>
            <person name="Kracher B."/>
            <person name="Kubo Y."/>
            <person name="Law A.D."/>
            <person name="Lebrun M.-H."/>
            <person name="Lee Y.-H."/>
            <person name="Miyara I."/>
            <person name="Moore N."/>
            <person name="Neumann U."/>
            <person name="Nordstroem K."/>
            <person name="Panaccione D.G."/>
            <person name="Panstruga R."/>
            <person name="Place M."/>
            <person name="Proctor R.H."/>
            <person name="Prusky D."/>
            <person name="Rech G."/>
            <person name="Reinhardt R."/>
            <person name="Rollins J.A."/>
            <person name="Rounsley S."/>
            <person name="Schardl C.L."/>
            <person name="Schwartz D.C."/>
            <person name="Shenoy N."/>
            <person name="Shirasu K."/>
            <person name="Sikhakolli U.R."/>
            <person name="Stueber K."/>
            <person name="Sukno S.A."/>
            <person name="Sweigard J.A."/>
            <person name="Takano Y."/>
            <person name="Takahara H."/>
            <person name="Trail F."/>
            <person name="van der Does H.C."/>
            <person name="Voll L.M."/>
            <person name="Will I."/>
            <person name="Young S."/>
            <person name="Zeng Q."/>
            <person name="Zhang J."/>
            <person name="Zhou S."/>
            <person name="Dickman M.B."/>
            <person name="Schulze-Lefert P."/>
            <person name="Ver Loren van Themaat E."/>
            <person name="Ma L.-J."/>
            <person name="Vaillancourt L.J."/>
        </authorList>
    </citation>
    <scope>NUCLEOTIDE SEQUENCE [LARGE SCALE GENOMIC DNA]</scope>
    <source>
        <strain evidence="3">M1.001 / M2 / FGSC 10212</strain>
    </source>
</reference>
<protein>
    <submittedName>
        <fullName evidence="2">Uncharacterized protein</fullName>
    </submittedName>
</protein>
<dbReference type="GeneID" id="24407569"/>
<dbReference type="AlphaFoldDB" id="E3Q821"/>
<dbReference type="Proteomes" id="UP000008782">
    <property type="component" value="Unassembled WGS sequence"/>
</dbReference>
<accession>E3Q821</accession>
<organism evidence="3">
    <name type="scientific">Colletotrichum graminicola (strain M1.001 / M2 / FGSC 10212)</name>
    <name type="common">Maize anthracnose fungus</name>
    <name type="synonym">Glomerella graminicola</name>
    <dbReference type="NCBI Taxonomy" id="645133"/>
    <lineage>
        <taxon>Eukaryota</taxon>
        <taxon>Fungi</taxon>
        <taxon>Dikarya</taxon>
        <taxon>Ascomycota</taxon>
        <taxon>Pezizomycotina</taxon>
        <taxon>Sordariomycetes</taxon>
        <taxon>Hypocreomycetidae</taxon>
        <taxon>Glomerellales</taxon>
        <taxon>Glomerellaceae</taxon>
        <taxon>Colletotrichum</taxon>
        <taxon>Colletotrichum graminicola species complex</taxon>
    </lineage>
</organism>
<evidence type="ECO:0000256" key="1">
    <source>
        <dbReference type="SAM" id="MobiDB-lite"/>
    </source>
</evidence>
<evidence type="ECO:0000313" key="2">
    <source>
        <dbReference type="EMBL" id="EFQ27033.1"/>
    </source>
</evidence>
<proteinExistence type="predicted"/>